<feature type="region of interest" description="Disordered" evidence="3">
    <location>
        <begin position="1"/>
        <end position="24"/>
    </location>
</feature>
<name>A0A323UUU1_9RHOO</name>
<evidence type="ECO:0000256" key="2">
    <source>
        <dbReference type="ARBA" id="ARBA00023002"/>
    </source>
</evidence>
<dbReference type="CDD" id="cd05233">
    <property type="entry name" value="SDR_c"/>
    <property type="match status" value="1"/>
</dbReference>
<dbReference type="Gene3D" id="3.40.50.720">
    <property type="entry name" value="NAD(P)-binding Rossmann-like Domain"/>
    <property type="match status" value="1"/>
</dbReference>
<keyword evidence="2" id="KW-0560">Oxidoreductase</keyword>
<evidence type="ECO:0000313" key="4">
    <source>
        <dbReference type="EMBL" id="PZA15430.1"/>
    </source>
</evidence>
<dbReference type="AlphaFoldDB" id="A0A323UUU1"/>
<protein>
    <submittedName>
        <fullName evidence="4">Short chain dehydrogenase</fullName>
    </submittedName>
</protein>
<comment type="caution">
    <text evidence="4">The sequence shown here is derived from an EMBL/GenBank/DDBJ whole genome shotgun (WGS) entry which is preliminary data.</text>
</comment>
<dbReference type="PRINTS" id="PR00081">
    <property type="entry name" value="GDHRDH"/>
</dbReference>
<dbReference type="Proteomes" id="UP000248259">
    <property type="component" value="Unassembled WGS sequence"/>
</dbReference>
<dbReference type="PANTHER" id="PTHR43639">
    <property type="entry name" value="OXIDOREDUCTASE, SHORT-CHAIN DEHYDROGENASE/REDUCTASE FAMILY (AFU_ORTHOLOGUE AFUA_5G02870)"/>
    <property type="match status" value="1"/>
</dbReference>
<feature type="compositionally biased region" description="Polar residues" evidence="3">
    <location>
        <begin position="1"/>
        <end position="23"/>
    </location>
</feature>
<dbReference type="PANTHER" id="PTHR43639:SF1">
    <property type="entry name" value="SHORT-CHAIN DEHYDROGENASE_REDUCTASE FAMILY PROTEIN"/>
    <property type="match status" value="1"/>
</dbReference>
<comment type="similarity">
    <text evidence="1">Belongs to the short-chain dehydrogenases/reductases (SDR) family.</text>
</comment>
<dbReference type="FunFam" id="3.40.50.720:FF:000084">
    <property type="entry name" value="Short-chain dehydrogenase reductase"/>
    <property type="match status" value="1"/>
</dbReference>
<reference evidence="4 5" key="1">
    <citation type="submission" date="2018-06" db="EMBL/GenBank/DDBJ databases">
        <title>Azoarcus communis strain SWub3 genome.</title>
        <authorList>
            <person name="Zorraquino Salvo V."/>
            <person name="Toubiana D."/>
            <person name="Blumwald E."/>
        </authorList>
    </citation>
    <scope>NUCLEOTIDE SEQUENCE [LARGE SCALE GENOMIC DNA]</scope>
    <source>
        <strain evidence="4 5">SWub3</strain>
    </source>
</reference>
<sequence length="273" mass="28673">MNAGPSSFQIDPAQAPSSTQENTVRPLRSMLITGGSRGIGAAIAHLAATRGYTVCISYRSDRQAAEAVIADITSGGTTAFAVQADISHEPDILRLFAEVDARCGGLDALVNNAGTLETQMRVEDMSADRLRRVFETNVLGSFLCAREAVRRMSTRHGGRGGAIVNLSSRAARLASPGEYVDYAASKAAIDTLTLGLAKEVAAEGIRVNAVAPGLIRTDIHALGGEPGRVERLRTGVPMQRGGEPDEVARAVLWLLSEEASYTTGAILDVAGGR</sequence>
<dbReference type="PRINTS" id="PR00080">
    <property type="entry name" value="SDRFAMILY"/>
</dbReference>
<dbReference type="EMBL" id="QKOE01000014">
    <property type="protein sequence ID" value="PZA15430.1"/>
    <property type="molecule type" value="Genomic_DNA"/>
</dbReference>
<dbReference type="OrthoDB" id="20590at2"/>
<gene>
    <name evidence="4" type="ORF">DNK49_16980</name>
</gene>
<dbReference type="SUPFAM" id="SSF51735">
    <property type="entry name" value="NAD(P)-binding Rossmann-fold domains"/>
    <property type="match status" value="1"/>
</dbReference>
<dbReference type="InterPro" id="IPR002347">
    <property type="entry name" value="SDR_fam"/>
</dbReference>
<evidence type="ECO:0000313" key="5">
    <source>
        <dbReference type="Proteomes" id="UP000248259"/>
    </source>
</evidence>
<organism evidence="4 5">
    <name type="scientific">Parazoarcus communis SWub3 = DSM 12120</name>
    <dbReference type="NCBI Taxonomy" id="1121029"/>
    <lineage>
        <taxon>Bacteria</taxon>
        <taxon>Pseudomonadati</taxon>
        <taxon>Pseudomonadota</taxon>
        <taxon>Betaproteobacteria</taxon>
        <taxon>Rhodocyclales</taxon>
        <taxon>Zoogloeaceae</taxon>
        <taxon>Parazoarcus</taxon>
    </lineage>
</organism>
<dbReference type="Pfam" id="PF13561">
    <property type="entry name" value="adh_short_C2"/>
    <property type="match status" value="1"/>
</dbReference>
<evidence type="ECO:0000256" key="3">
    <source>
        <dbReference type="SAM" id="MobiDB-lite"/>
    </source>
</evidence>
<dbReference type="GO" id="GO:0016491">
    <property type="term" value="F:oxidoreductase activity"/>
    <property type="evidence" value="ECO:0007669"/>
    <property type="project" value="UniProtKB-KW"/>
</dbReference>
<keyword evidence="5" id="KW-1185">Reference proteome</keyword>
<evidence type="ECO:0000256" key="1">
    <source>
        <dbReference type="ARBA" id="ARBA00006484"/>
    </source>
</evidence>
<accession>A0A323UUU1</accession>
<dbReference type="NCBIfam" id="NF004777">
    <property type="entry name" value="PRK06123.1"/>
    <property type="match status" value="1"/>
</dbReference>
<dbReference type="InterPro" id="IPR036291">
    <property type="entry name" value="NAD(P)-bd_dom_sf"/>
</dbReference>
<proteinExistence type="inferred from homology"/>